<dbReference type="PROSITE" id="PS00092">
    <property type="entry name" value="N6_MTASE"/>
    <property type="match status" value="1"/>
</dbReference>
<dbReference type="PIRSF" id="PIRSF004553">
    <property type="entry name" value="CHP00095"/>
    <property type="match status" value="1"/>
</dbReference>
<protein>
    <submittedName>
        <fullName evidence="3">Ribosomal RNA small subunit methyltransferase D</fullName>
        <ecNumber evidence="3">2.1.1.171</ecNumber>
    </submittedName>
</protein>
<organism evidence="3">
    <name type="scientific">[Clostridium] nexile</name>
    <dbReference type="NCBI Taxonomy" id="29361"/>
    <lineage>
        <taxon>Bacteria</taxon>
        <taxon>Bacillati</taxon>
        <taxon>Bacillota</taxon>
        <taxon>Clostridia</taxon>
        <taxon>Lachnospirales</taxon>
        <taxon>Lachnospiraceae</taxon>
        <taxon>Tyzzerella</taxon>
    </lineage>
</organism>
<dbReference type="InterPro" id="IPR029063">
    <property type="entry name" value="SAM-dependent_MTases_sf"/>
</dbReference>
<dbReference type="PANTHER" id="PTHR43542:SF1">
    <property type="entry name" value="METHYLTRANSFERASE"/>
    <property type="match status" value="1"/>
</dbReference>
<dbReference type="GO" id="GO:0052913">
    <property type="term" value="F:16S rRNA (guanine(966)-N(2))-methyltransferase activity"/>
    <property type="evidence" value="ECO:0007669"/>
    <property type="project" value="UniProtKB-EC"/>
</dbReference>
<dbReference type="AlphaFoldDB" id="A0A6N2SUX0"/>
<evidence type="ECO:0000313" key="3">
    <source>
        <dbReference type="EMBL" id="VYS97367.1"/>
    </source>
</evidence>
<sequence length="184" mass="20961">MRVIAGSAKRLQLKTIDGLDTRPTTDRIKETLFNMISHEIADSCFLDLFSGSGAIGIEALSRGAKEAVFVEQNRKAMACIRENLTFTKLAKQSVLLEMDVLSALKRLEGKYQFDYIFMDPPYRKMLEKQVLEYLSESTILSQDAVVIVESSLDTEFSYVEELGFSVIKEKIYKTNKHIFLEREA</sequence>
<dbReference type="SUPFAM" id="SSF53335">
    <property type="entry name" value="S-adenosyl-L-methionine-dependent methyltransferases"/>
    <property type="match status" value="1"/>
</dbReference>
<dbReference type="GO" id="GO:0003676">
    <property type="term" value="F:nucleic acid binding"/>
    <property type="evidence" value="ECO:0007669"/>
    <property type="project" value="InterPro"/>
</dbReference>
<dbReference type="PANTHER" id="PTHR43542">
    <property type="entry name" value="METHYLTRANSFERASE"/>
    <property type="match status" value="1"/>
</dbReference>
<evidence type="ECO:0000256" key="1">
    <source>
        <dbReference type="ARBA" id="ARBA00022603"/>
    </source>
</evidence>
<reference evidence="3" key="1">
    <citation type="submission" date="2019-11" db="EMBL/GenBank/DDBJ databases">
        <authorList>
            <person name="Feng L."/>
        </authorList>
    </citation>
    <scope>NUCLEOTIDE SEQUENCE</scope>
    <source>
        <strain evidence="3">CnexileLFYP112</strain>
    </source>
</reference>
<dbReference type="Pfam" id="PF03602">
    <property type="entry name" value="Cons_hypoth95"/>
    <property type="match status" value="1"/>
</dbReference>
<keyword evidence="2 3" id="KW-0808">Transferase</keyword>
<dbReference type="InterPro" id="IPR002052">
    <property type="entry name" value="DNA_methylase_N6_adenine_CS"/>
</dbReference>
<proteinExistence type="predicted"/>
<dbReference type="EMBL" id="CACRTG010000008">
    <property type="protein sequence ID" value="VYS97367.1"/>
    <property type="molecule type" value="Genomic_DNA"/>
</dbReference>
<evidence type="ECO:0000256" key="2">
    <source>
        <dbReference type="ARBA" id="ARBA00022679"/>
    </source>
</evidence>
<dbReference type="EC" id="2.1.1.171" evidence="3"/>
<gene>
    <name evidence="3" type="primary">rsmD</name>
    <name evidence="3" type="ORF">CNLFYP112_01509</name>
</gene>
<dbReference type="InterPro" id="IPR004398">
    <property type="entry name" value="RNA_MeTrfase_RsmD"/>
</dbReference>
<dbReference type="Gene3D" id="3.40.50.150">
    <property type="entry name" value="Vaccinia Virus protein VP39"/>
    <property type="match status" value="1"/>
</dbReference>
<accession>A0A6N2SUX0</accession>
<keyword evidence="1 3" id="KW-0489">Methyltransferase</keyword>
<dbReference type="NCBIfam" id="TIGR00095">
    <property type="entry name" value="16S rRNA (guanine(966)-N(2))-methyltransferase RsmD"/>
    <property type="match status" value="1"/>
</dbReference>
<dbReference type="CDD" id="cd02440">
    <property type="entry name" value="AdoMet_MTases"/>
    <property type="match status" value="1"/>
</dbReference>
<name>A0A6N2SUX0_9FIRM</name>